<dbReference type="CDD" id="cd00616">
    <property type="entry name" value="AHBA_syn"/>
    <property type="match status" value="1"/>
</dbReference>
<comment type="caution">
    <text evidence="2">The sequence shown here is derived from an EMBL/GenBank/DDBJ whole genome shotgun (WGS) entry which is preliminary data.</text>
</comment>
<accession>A0ABT4LMM2</accession>
<dbReference type="RefSeq" id="WP_269424507.1">
    <property type="nucleotide sequence ID" value="NZ_JAPWGY010000007.1"/>
</dbReference>
<dbReference type="Gene3D" id="3.90.1150.10">
    <property type="entry name" value="Aspartate Aminotransferase, domain 1"/>
    <property type="match status" value="1"/>
</dbReference>
<dbReference type="SUPFAM" id="SSF53383">
    <property type="entry name" value="PLP-dependent transferases"/>
    <property type="match status" value="1"/>
</dbReference>
<keyword evidence="2" id="KW-0032">Aminotransferase</keyword>
<sequence>MKSIPFINLDAQRLNLNGAIEAAIQKVIHHGQFIMGPEVREFEIALEKYTGAHYAISCANGTDALSLALMAMDIQPNDIIFVPAFTFAASAEAVALLGAVPYFVDVDEKSFLLDQTSLKRSILDAKTRGFRPRGIIAVDLFGSVPDYETIQTIAKENNLFVIADAAQSIGGARGSKQVGTMADITTTSFFPSKPLGAYGDGGAVLTDNAEIAESIKSLRIHGKGKNKYDNIRIGMNSRLDTLQASILIEKIQILSVEILARQKIADYYSTRLPLALTRQAIPTCVRSAWAQYTLCCKNRNRIRDHLDQKGIPTAVYYPTPLNKLQAYKHFPMDSAGLSTSEKLSSQVFSLPMHPYLAEADQNNICAAIEETFPYQ</sequence>
<dbReference type="EMBL" id="JAPWGY010000007">
    <property type="protein sequence ID" value="MCZ4282356.1"/>
    <property type="molecule type" value="Genomic_DNA"/>
</dbReference>
<proteinExistence type="inferred from homology"/>
<dbReference type="PANTHER" id="PTHR30244:SF42">
    <property type="entry name" value="UDP-2-ACETAMIDO-2-DEOXY-3-OXO-D-GLUCURONATE AMINOTRANSFERASE"/>
    <property type="match status" value="1"/>
</dbReference>
<dbReference type="Gene3D" id="3.40.640.10">
    <property type="entry name" value="Type I PLP-dependent aspartate aminotransferase-like (Major domain)"/>
    <property type="match status" value="1"/>
</dbReference>
<dbReference type="PIRSF" id="PIRSF000390">
    <property type="entry name" value="PLP_StrS"/>
    <property type="match status" value="1"/>
</dbReference>
<dbReference type="InterPro" id="IPR015422">
    <property type="entry name" value="PyrdxlP-dep_Trfase_small"/>
</dbReference>
<name>A0ABT4LMM2_9PROT</name>
<dbReference type="Pfam" id="PF01041">
    <property type="entry name" value="DegT_DnrJ_EryC1"/>
    <property type="match status" value="1"/>
</dbReference>
<dbReference type="InterPro" id="IPR015424">
    <property type="entry name" value="PyrdxlP-dep_Trfase"/>
</dbReference>
<keyword evidence="1" id="KW-0663">Pyridoxal phosphate</keyword>
<dbReference type="Proteomes" id="UP001069802">
    <property type="component" value="Unassembled WGS sequence"/>
</dbReference>
<dbReference type="GO" id="GO:0008483">
    <property type="term" value="F:transaminase activity"/>
    <property type="evidence" value="ECO:0007669"/>
    <property type="project" value="UniProtKB-KW"/>
</dbReference>
<keyword evidence="3" id="KW-1185">Reference proteome</keyword>
<protein>
    <submittedName>
        <fullName evidence="2">DegT/DnrJ/EryC1/StrS family aminotransferase</fullName>
    </submittedName>
</protein>
<comment type="similarity">
    <text evidence="1">Belongs to the DegT/DnrJ/EryC1 family.</text>
</comment>
<keyword evidence="2" id="KW-0808">Transferase</keyword>
<evidence type="ECO:0000313" key="2">
    <source>
        <dbReference type="EMBL" id="MCZ4282356.1"/>
    </source>
</evidence>
<dbReference type="PANTHER" id="PTHR30244">
    <property type="entry name" value="TRANSAMINASE"/>
    <property type="match status" value="1"/>
</dbReference>
<evidence type="ECO:0000256" key="1">
    <source>
        <dbReference type="RuleBase" id="RU004508"/>
    </source>
</evidence>
<reference evidence="2" key="1">
    <citation type="submission" date="2022-12" db="EMBL/GenBank/DDBJ databases">
        <title>Bacterial isolates from different developmental stages of Nematostella vectensis.</title>
        <authorList>
            <person name="Fraune S."/>
        </authorList>
    </citation>
    <scope>NUCLEOTIDE SEQUENCE</scope>
    <source>
        <strain evidence="2">G21630-S1</strain>
    </source>
</reference>
<dbReference type="InterPro" id="IPR000653">
    <property type="entry name" value="DegT/StrS_aminotransferase"/>
</dbReference>
<organism evidence="2 3">
    <name type="scientific">Kiloniella laminariae</name>
    <dbReference type="NCBI Taxonomy" id="454162"/>
    <lineage>
        <taxon>Bacteria</taxon>
        <taxon>Pseudomonadati</taxon>
        <taxon>Pseudomonadota</taxon>
        <taxon>Alphaproteobacteria</taxon>
        <taxon>Rhodospirillales</taxon>
        <taxon>Kiloniellaceae</taxon>
        <taxon>Kiloniella</taxon>
    </lineage>
</organism>
<gene>
    <name evidence="2" type="ORF">O4H49_16335</name>
</gene>
<dbReference type="InterPro" id="IPR015421">
    <property type="entry name" value="PyrdxlP-dep_Trfase_major"/>
</dbReference>
<evidence type="ECO:0000313" key="3">
    <source>
        <dbReference type="Proteomes" id="UP001069802"/>
    </source>
</evidence>